<organism evidence="2 3">
    <name type="scientific">Nostoc minutum NIES-26</name>
    <dbReference type="NCBI Taxonomy" id="1844469"/>
    <lineage>
        <taxon>Bacteria</taxon>
        <taxon>Bacillati</taxon>
        <taxon>Cyanobacteriota</taxon>
        <taxon>Cyanophyceae</taxon>
        <taxon>Nostocales</taxon>
        <taxon>Nostocaceae</taxon>
        <taxon>Nostoc</taxon>
    </lineage>
</organism>
<comment type="caution">
    <text evidence="2">The sequence shown here is derived from an EMBL/GenBank/DDBJ whole genome shotgun (WGS) entry which is preliminary data.</text>
</comment>
<dbReference type="PANTHER" id="PTHR36836:SF1">
    <property type="entry name" value="COLANIC ACID BIOSYNTHESIS PROTEIN WCAK"/>
    <property type="match status" value="1"/>
</dbReference>
<dbReference type="PANTHER" id="PTHR36836">
    <property type="entry name" value="COLANIC ACID BIOSYNTHESIS PROTEIN WCAK"/>
    <property type="match status" value="1"/>
</dbReference>
<keyword evidence="3" id="KW-1185">Reference proteome</keyword>
<accession>A0A367QGA0</accession>
<dbReference type="Proteomes" id="UP000252107">
    <property type="component" value="Unassembled WGS sequence"/>
</dbReference>
<proteinExistence type="predicted"/>
<gene>
    <name evidence="2" type="ORF">A6770_29930</name>
</gene>
<name>A0A367QGA0_9NOSO</name>
<feature type="domain" description="Polysaccharide pyruvyl transferase" evidence="1">
    <location>
        <begin position="16"/>
        <end position="343"/>
    </location>
</feature>
<protein>
    <recommendedName>
        <fullName evidence="1">Polysaccharide pyruvyl transferase domain-containing protein</fullName>
    </recommendedName>
</protein>
<evidence type="ECO:0000259" key="1">
    <source>
        <dbReference type="Pfam" id="PF04230"/>
    </source>
</evidence>
<dbReference type="EMBL" id="LXQD01000326">
    <property type="protein sequence ID" value="RCJ22323.1"/>
    <property type="molecule type" value="Genomic_DNA"/>
</dbReference>
<dbReference type="InterPro" id="IPR007345">
    <property type="entry name" value="Polysacch_pyruvyl_Trfase"/>
</dbReference>
<sequence length="409" mass="46264">MKAQKIVICGEVFSNNVGDAVIAETFSYLIKNSIPSVKVDFLDLSLREKLDKYIIVEEEIPSIDTSKTSLKFFIWKLIVKIFSHRGATTLWWFFKWKPQRYRLYKHKLEGASVLIIGGGQLLADNNFDFPLKIYGVSQCAKKLGLPFYFYGCGVSYHWSRLATFLFSQALSNATSITVRDIESLNRLSKRMPGILTKLSASHDIATCCAEAYGIHRKENSQYIGLGVAEPDVLKRHSKELIQDLFTQTKLLQFWIDIAHELINRKLQFKFFTNGSPNDQLFAETIVDSLVESRDRSDILLPRPTNGKALVKTISNFRGIVAFRLHACIVAYSLGIPVIGIKWDDKLESFFKESKQENYCFEASSITPAKLVDSIVDTISKGVDSDTLSSMKTKTIQAVKEQLALAIKRS</sequence>
<reference evidence="2" key="1">
    <citation type="submission" date="2016-04" db="EMBL/GenBank/DDBJ databases">
        <authorList>
            <person name="Tabuchi Yagui T.R."/>
        </authorList>
    </citation>
    <scope>NUCLEOTIDE SEQUENCE [LARGE SCALE GENOMIC DNA]</scope>
    <source>
        <strain evidence="2">NIES-26</strain>
    </source>
</reference>
<evidence type="ECO:0000313" key="2">
    <source>
        <dbReference type="EMBL" id="RCJ22323.1"/>
    </source>
</evidence>
<dbReference type="AlphaFoldDB" id="A0A367QGA0"/>
<dbReference type="Pfam" id="PF04230">
    <property type="entry name" value="PS_pyruv_trans"/>
    <property type="match status" value="1"/>
</dbReference>
<evidence type="ECO:0000313" key="3">
    <source>
        <dbReference type="Proteomes" id="UP000252107"/>
    </source>
</evidence>